<reference evidence="3" key="3">
    <citation type="submission" date="2022-01" db="EMBL/GenBank/DDBJ databases">
        <authorList>
            <person name="Rubenstein D.R."/>
        </authorList>
    </citation>
    <scope>NUCLEOTIDE SEQUENCE</scope>
    <source>
        <strain evidence="3">SS15</strain>
        <tissue evidence="3">Liver</tissue>
    </source>
</reference>
<reference evidence="3 4" key="2">
    <citation type="journal article" date="2021" name="J. Hered.">
        <title>Feather Gene Expression Elucidates the Developmental Basis of Plumage Iridescence in African Starlings.</title>
        <authorList>
            <person name="Rubenstein D.R."/>
            <person name="Corvelo A."/>
            <person name="MacManes M.D."/>
            <person name="Maia R."/>
            <person name="Narzisi G."/>
            <person name="Rousaki A."/>
            <person name="Vandenabeele P."/>
            <person name="Shawkey M.D."/>
            <person name="Solomon J."/>
        </authorList>
    </citation>
    <scope>NUCLEOTIDE SEQUENCE [LARGE SCALE GENOMIC DNA]</scope>
    <source>
        <strain evidence="3">SS15</strain>
    </source>
</reference>
<evidence type="ECO:0000313" key="4">
    <source>
        <dbReference type="Proteomes" id="UP000618051"/>
    </source>
</evidence>
<keyword evidence="4" id="KW-1185">Reference proteome</keyword>
<evidence type="ECO:0000313" key="2">
    <source>
        <dbReference type="EMBL" id="KAG0115213.1"/>
    </source>
</evidence>
<dbReference type="EMBL" id="JADDUC020000027">
    <property type="protein sequence ID" value="KAI1231101.1"/>
    <property type="molecule type" value="Genomic_DNA"/>
</dbReference>
<keyword evidence="1" id="KW-0812">Transmembrane</keyword>
<comment type="caution">
    <text evidence="2">The sequence shown here is derived from an EMBL/GenBank/DDBJ whole genome shotgun (WGS) entry which is preliminary data.</text>
</comment>
<accession>A0A835NGH4</accession>
<gene>
    <name evidence="3" type="ORF">IHE44_0008033</name>
    <name evidence="2" type="ORF">IHE44_006522</name>
</gene>
<keyword evidence="1" id="KW-0472">Membrane</keyword>
<reference evidence="2" key="1">
    <citation type="submission" date="2020-10" db="EMBL/GenBank/DDBJ databases">
        <title>Feather gene expression reveals the developmental basis of iridescence in African starlings.</title>
        <authorList>
            <person name="Rubenstein D.R."/>
        </authorList>
    </citation>
    <scope>NUCLEOTIDE SEQUENCE</scope>
    <source>
        <strain evidence="2">SS15</strain>
        <tissue evidence="2">Liver</tissue>
    </source>
</reference>
<protein>
    <submittedName>
        <fullName evidence="2">Uncharacterized protein</fullName>
    </submittedName>
</protein>
<evidence type="ECO:0000313" key="3">
    <source>
        <dbReference type="EMBL" id="KAI1231101.1"/>
    </source>
</evidence>
<proteinExistence type="predicted"/>
<organism evidence="2">
    <name type="scientific">Lamprotornis superbus</name>
    <dbReference type="NCBI Taxonomy" id="245042"/>
    <lineage>
        <taxon>Eukaryota</taxon>
        <taxon>Metazoa</taxon>
        <taxon>Chordata</taxon>
        <taxon>Craniata</taxon>
        <taxon>Vertebrata</taxon>
        <taxon>Euteleostomi</taxon>
        <taxon>Archelosauria</taxon>
        <taxon>Archosauria</taxon>
        <taxon>Dinosauria</taxon>
        <taxon>Saurischia</taxon>
        <taxon>Theropoda</taxon>
        <taxon>Coelurosauria</taxon>
        <taxon>Aves</taxon>
        <taxon>Neognathae</taxon>
        <taxon>Neoaves</taxon>
        <taxon>Telluraves</taxon>
        <taxon>Australaves</taxon>
        <taxon>Passeriformes</taxon>
        <taxon>Sturnidae</taxon>
        <taxon>Lamprotornis</taxon>
    </lineage>
</organism>
<dbReference type="EMBL" id="JADDUC010000236">
    <property type="protein sequence ID" value="KAG0115213.1"/>
    <property type="molecule type" value="Genomic_DNA"/>
</dbReference>
<dbReference type="Proteomes" id="UP000618051">
    <property type="component" value="Unassembled WGS sequence"/>
</dbReference>
<evidence type="ECO:0000256" key="1">
    <source>
        <dbReference type="SAM" id="Phobius"/>
    </source>
</evidence>
<name>A0A835NGH4_9PASS</name>
<dbReference type="AlphaFoldDB" id="A0A835NGH4"/>
<feature type="transmembrane region" description="Helical" evidence="1">
    <location>
        <begin position="219"/>
        <end position="241"/>
    </location>
</feature>
<keyword evidence="1" id="KW-1133">Transmembrane helix</keyword>
<sequence>MNYLPLCLALGSVCPGGEHHYDGIQAASQRSNLEHDCLSQGSIFPHTAEQSRAEKPHWQSFHGCMFRSALMLSGTSLPEEADVECFPWEQILLLCTSPDTSVQEKWKRTLSGDAILKTLGMVVLVSRAVCLLRQMKASFWLHTELEAEGEVSVVLAAEAGAVPVEVAAPELLQCHFRMEYLCWIFACTDTPHGWSRSFMCYHLGARSQEPCIKDRINRWIFYYNFLKIPLLLWMFIFQVLLRAQDCWVDPGDEPGAFGCIAVLPWLDINCTDSAAWLELV</sequence>